<evidence type="ECO:0000313" key="3">
    <source>
        <dbReference type="EMBL" id="KAJ6831506.1"/>
    </source>
</evidence>
<dbReference type="AlphaFoldDB" id="A0AAX6DPD0"/>
<evidence type="ECO:0000256" key="1">
    <source>
        <dbReference type="SAM" id="MobiDB-lite"/>
    </source>
</evidence>
<feature type="compositionally biased region" description="Basic and acidic residues" evidence="1">
    <location>
        <begin position="455"/>
        <end position="470"/>
    </location>
</feature>
<reference evidence="2" key="2">
    <citation type="submission" date="2023-04" db="EMBL/GenBank/DDBJ databases">
        <authorList>
            <person name="Bruccoleri R.E."/>
            <person name="Oakeley E.J."/>
            <person name="Faust A.-M."/>
            <person name="Dessus-Babus S."/>
            <person name="Altorfer M."/>
            <person name="Burckhardt D."/>
            <person name="Oertli M."/>
            <person name="Naumann U."/>
            <person name="Petersen F."/>
            <person name="Wong J."/>
        </authorList>
    </citation>
    <scope>NUCLEOTIDE SEQUENCE</scope>
    <source>
        <strain evidence="2">GSM-AAB239-AS_SAM_17_03QT</strain>
        <tissue evidence="2">Leaf</tissue>
    </source>
</reference>
<gene>
    <name evidence="2" type="ORF">M6B38_235305</name>
    <name evidence="3" type="ORF">M6B38_349115</name>
</gene>
<evidence type="ECO:0000313" key="2">
    <source>
        <dbReference type="EMBL" id="KAJ6793640.1"/>
    </source>
</evidence>
<feature type="compositionally biased region" description="Basic and acidic residues" evidence="1">
    <location>
        <begin position="422"/>
        <end position="434"/>
    </location>
</feature>
<feature type="compositionally biased region" description="Basic residues" evidence="1">
    <location>
        <begin position="237"/>
        <end position="253"/>
    </location>
</feature>
<feature type="region of interest" description="Disordered" evidence="1">
    <location>
        <begin position="394"/>
        <end position="476"/>
    </location>
</feature>
<feature type="region of interest" description="Disordered" evidence="1">
    <location>
        <begin position="1"/>
        <end position="50"/>
    </location>
</feature>
<accession>A0AAX6DPD0</accession>
<dbReference type="EMBL" id="JANAVB010042819">
    <property type="protein sequence ID" value="KAJ6793640.1"/>
    <property type="molecule type" value="Genomic_DNA"/>
</dbReference>
<comment type="caution">
    <text evidence="2">The sequence shown here is derived from an EMBL/GenBank/DDBJ whole genome shotgun (WGS) entry which is preliminary data.</text>
</comment>
<proteinExistence type="predicted"/>
<dbReference type="Proteomes" id="UP001140949">
    <property type="component" value="Unassembled WGS sequence"/>
</dbReference>
<organism evidence="2 4">
    <name type="scientific">Iris pallida</name>
    <name type="common">Sweet iris</name>
    <dbReference type="NCBI Taxonomy" id="29817"/>
    <lineage>
        <taxon>Eukaryota</taxon>
        <taxon>Viridiplantae</taxon>
        <taxon>Streptophyta</taxon>
        <taxon>Embryophyta</taxon>
        <taxon>Tracheophyta</taxon>
        <taxon>Spermatophyta</taxon>
        <taxon>Magnoliopsida</taxon>
        <taxon>Liliopsida</taxon>
        <taxon>Asparagales</taxon>
        <taxon>Iridaceae</taxon>
        <taxon>Iridoideae</taxon>
        <taxon>Irideae</taxon>
        <taxon>Iris</taxon>
    </lineage>
</organism>
<feature type="compositionally biased region" description="Pro residues" evidence="1">
    <location>
        <begin position="67"/>
        <end position="91"/>
    </location>
</feature>
<sequence>MVKGSPPCSSGGDQASHKSKSRTRVRPTTVQKSRPQAKHTLQPLHTSSIPCSVVPSTNGFLFLLLLPEPPPDPQTQTRPPPPPPDPDPQPDSAPVRLRPPVRPDRPETRLPLPLPLRARHDPAAPEARLQVGVQLGLRVLLHPQGPLRVHHPLHIGSQVRTRMDAPLPPRRLRPLPHHEGAHLVRQLLPLHRLRLHHLLLRAQAQAQARQPRRGRPGARPLLRAPRRPHQRAEAPRQRRGRRRHRLHLHRHHPPRDPPEGRRHLLLHLRGRPGVPGPRQEVPGEGRPAGGQLLRRPQLRRLQRRLLLLRAQGHRLADGDLDLLPDQRQGERAVREDPHHRRGRELRQLLGRLHRAELRQEPAARRGGRAALRGARRDPVLDGAELVRGRRGGAGRDLQLRDEEGALRGGEGEDLVDAGGDGVGDHVEVPERGAEGGRVGGGVLLGGAHEGLPAGRHRDEDDTPGEGHEEQDSVEGDIGGEVQELLPGARAGDAQGYRGKELLAVRFYAYRGQGRSQHLSIYTGQERNSSCRARGEHV</sequence>
<name>A0AAX6DPD0_IRIPA</name>
<feature type="compositionally biased region" description="Gly residues" evidence="1">
    <location>
        <begin position="435"/>
        <end position="448"/>
    </location>
</feature>
<protein>
    <submittedName>
        <fullName evidence="2">UPF0051 protein</fullName>
    </submittedName>
</protein>
<feature type="compositionally biased region" description="Low complexity" evidence="1">
    <location>
        <begin position="276"/>
        <end position="292"/>
    </location>
</feature>
<evidence type="ECO:0000313" key="4">
    <source>
        <dbReference type="Proteomes" id="UP001140949"/>
    </source>
</evidence>
<reference evidence="2" key="1">
    <citation type="journal article" date="2023" name="GigaByte">
        <title>Genome assembly of the bearded iris, Iris pallida Lam.</title>
        <authorList>
            <person name="Bruccoleri R.E."/>
            <person name="Oakeley E.J."/>
            <person name="Faust A.M.E."/>
            <person name="Altorfer M."/>
            <person name="Dessus-Babus S."/>
            <person name="Burckhardt D."/>
            <person name="Oertli M."/>
            <person name="Naumann U."/>
            <person name="Petersen F."/>
            <person name="Wong J."/>
        </authorList>
    </citation>
    <scope>NUCLEOTIDE SEQUENCE</scope>
    <source>
        <strain evidence="2">GSM-AAB239-AS_SAM_17_03QT</strain>
    </source>
</reference>
<keyword evidence="4" id="KW-1185">Reference proteome</keyword>
<feature type="region of interest" description="Disordered" evidence="1">
    <location>
        <begin position="204"/>
        <end position="292"/>
    </location>
</feature>
<feature type="region of interest" description="Disordered" evidence="1">
    <location>
        <begin position="63"/>
        <end position="118"/>
    </location>
</feature>
<dbReference type="EMBL" id="JANAVB010016790">
    <property type="protein sequence ID" value="KAJ6831506.1"/>
    <property type="molecule type" value="Genomic_DNA"/>
</dbReference>